<gene>
    <name evidence="2" type="ORF">ACFSR5_05985</name>
</gene>
<evidence type="ECO:0000256" key="1">
    <source>
        <dbReference type="SAM" id="Phobius"/>
    </source>
</evidence>
<dbReference type="RefSeq" id="WP_380901715.1">
    <property type="nucleotide sequence ID" value="NZ_JBHUEG010000007.1"/>
</dbReference>
<feature type="transmembrane region" description="Helical" evidence="1">
    <location>
        <begin position="45"/>
        <end position="63"/>
    </location>
</feature>
<comment type="caution">
    <text evidence="2">The sequence shown here is derived from an EMBL/GenBank/DDBJ whole genome shotgun (WGS) entry which is preliminary data.</text>
</comment>
<protein>
    <recommendedName>
        <fullName evidence="4">TPM domain-containing protein</fullName>
    </recommendedName>
</protein>
<dbReference type="Proteomes" id="UP001597545">
    <property type="component" value="Unassembled WGS sequence"/>
</dbReference>
<proteinExistence type="predicted"/>
<evidence type="ECO:0000313" key="2">
    <source>
        <dbReference type="EMBL" id="MFD2547194.1"/>
    </source>
</evidence>
<keyword evidence="1" id="KW-0812">Transmembrane</keyword>
<feature type="transmembrane region" description="Helical" evidence="1">
    <location>
        <begin position="21"/>
        <end position="39"/>
    </location>
</feature>
<dbReference type="PROSITE" id="PS51257">
    <property type="entry name" value="PROKAR_LIPOPROTEIN"/>
    <property type="match status" value="1"/>
</dbReference>
<accession>A0ABW5KG55</accession>
<sequence length="181" mass="20209">MEKETRLFRNPSKTRKLIATSGVICLLLLGCFLYGVGIFDGVLKIKLAVGSGAVFVLMFVWLLKSMVDLRDTSPRIVLTETTFSGKTTPLSKAFGEGSWDDVRHIQMQKVGGDILVVVSLGNTQKYAGRLSKMFWKMAYHEQEQLLHVMYSASEIDRDAQSLYALFTAYWEASKQPPGSST</sequence>
<evidence type="ECO:0008006" key="4">
    <source>
        <dbReference type="Google" id="ProtNLM"/>
    </source>
</evidence>
<organism evidence="2 3">
    <name type="scientific">Sphingobacterium suaedae</name>
    <dbReference type="NCBI Taxonomy" id="1686402"/>
    <lineage>
        <taxon>Bacteria</taxon>
        <taxon>Pseudomonadati</taxon>
        <taxon>Bacteroidota</taxon>
        <taxon>Sphingobacteriia</taxon>
        <taxon>Sphingobacteriales</taxon>
        <taxon>Sphingobacteriaceae</taxon>
        <taxon>Sphingobacterium</taxon>
    </lineage>
</organism>
<keyword evidence="1" id="KW-1133">Transmembrane helix</keyword>
<reference evidence="3" key="1">
    <citation type="journal article" date="2019" name="Int. J. Syst. Evol. Microbiol.">
        <title>The Global Catalogue of Microorganisms (GCM) 10K type strain sequencing project: providing services to taxonomists for standard genome sequencing and annotation.</title>
        <authorList>
            <consortium name="The Broad Institute Genomics Platform"/>
            <consortium name="The Broad Institute Genome Sequencing Center for Infectious Disease"/>
            <person name="Wu L."/>
            <person name="Ma J."/>
        </authorList>
    </citation>
    <scope>NUCLEOTIDE SEQUENCE [LARGE SCALE GENOMIC DNA]</scope>
    <source>
        <strain evidence="3">KCTC 42662</strain>
    </source>
</reference>
<name>A0ABW5KG55_9SPHI</name>
<dbReference type="EMBL" id="JBHULR010000003">
    <property type="protein sequence ID" value="MFD2547194.1"/>
    <property type="molecule type" value="Genomic_DNA"/>
</dbReference>
<evidence type="ECO:0000313" key="3">
    <source>
        <dbReference type="Proteomes" id="UP001597545"/>
    </source>
</evidence>
<keyword evidence="1" id="KW-0472">Membrane</keyword>
<keyword evidence="3" id="KW-1185">Reference proteome</keyword>